<dbReference type="EMBL" id="KY684112">
    <property type="protein sequence ID" value="ARF12373.1"/>
    <property type="molecule type" value="Genomic_DNA"/>
</dbReference>
<gene>
    <name evidence="1" type="ORF">Klosneuvirus_5_43</name>
</gene>
<evidence type="ECO:0000313" key="1">
    <source>
        <dbReference type="EMBL" id="ARF12373.1"/>
    </source>
</evidence>
<organism evidence="1">
    <name type="scientific">Klosneuvirus KNV1</name>
    <dbReference type="NCBI Taxonomy" id="1977640"/>
    <lineage>
        <taxon>Viruses</taxon>
        <taxon>Varidnaviria</taxon>
        <taxon>Bamfordvirae</taxon>
        <taxon>Nucleocytoviricota</taxon>
        <taxon>Megaviricetes</taxon>
        <taxon>Imitervirales</taxon>
        <taxon>Mimiviridae</taxon>
        <taxon>Klosneuvirinae</taxon>
        <taxon>Klosneuvirus</taxon>
    </lineage>
</organism>
<reference evidence="1" key="1">
    <citation type="journal article" date="2017" name="Science">
        <title>Giant viruses with an expanded complement of translation system components.</title>
        <authorList>
            <person name="Schulz F."/>
            <person name="Yutin N."/>
            <person name="Ivanova N.N."/>
            <person name="Ortega D.R."/>
            <person name="Lee T.K."/>
            <person name="Vierheilig J."/>
            <person name="Daims H."/>
            <person name="Horn M."/>
            <person name="Wagner M."/>
            <person name="Jensen G.J."/>
            <person name="Kyrpides N.C."/>
            <person name="Koonin E.V."/>
            <person name="Woyke T."/>
        </authorList>
    </citation>
    <scope>NUCLEOTIDE SEQUENCE</scope>
    <source>
        <strain evidence="1">KNV1</strain>
    </source>
</reference>
<sequence length="84" mass="9753">MNIIIIILLLFIVGYFLIPTTEHYTDPNYGLRAPVHVVLDRDGNASETLPQWPRGYGRRGCTQTRCPEKYEDHTTCWCCCNYDN</sequence>
<protein>
    <submittedName>
        <fullName evidence="1">Uncharacterized protein</fullName>
    </submittedName>
</protein>
<proteinExistence type="predicted"/>
<accession>A0A1V0SKY8</accession>
<name>A0A1V0SKY8_9VIRU</name>